<dbReference type="GO" id="GO:0030134">
    <property type="term" value="C:COPII-coated ER to Golgi transport vesicle"/>
    <property type="evidence" value="ECO:0007669"/>
    <property type="project" value="TreeGrafter"/>
</dbReference>
<evidence type="ECO:0000313" key="10">
    <source>
        <dbReference type="Proteomes" id="UP000007797"/>
    </source>
</evidence>
<evidence type="ECO:0000256" key="6">
    <source>
        <dbReference type="SAM" id="Phobius"/>
    </source>
</evidence>
<dbReference type="KEGG" id="dfa:DFA_08123"/>
<reference evidence="10" key="1">
    <citation type="journal article" date="2011" name="Genome Res.">
        <title>Phylogeny-wide analysis of social amoeba genomes highlights ancient origins for complex intercellular communication.</title>
        <authorList>
            <person name="Heidel A.J."/>
            <person name="Lawal H.M."/>
            <person name="Felder M."/>
            <person name="Schilde C."/>
            <person name="Helps N.R."/>
            <person name="Tunggal B."/>
            <person name="Rivero F."/>
            <person name="John U."/>
            <person name="Schleicher M."/>
            <person name="Eichinger L."/>
            <person name="Platzer M."/>
            <person name="Noegel A.A."/>
            <person name="Schaap P."/>
            <person name="Gloeckner G."/>
        </authorList>
    </citation>
    <scope>NUCLEOTIDE SEQUENCE [LARGE SCALE GENOMIC DNA]</scope>
    <source>
        <strain evidence="10">SH3</strain>
    </source>
</reference>
<dbReference type="GeneID" id="14869173"/>
<dbReference type="Pfam" id="PF13850">
    <property type="entry name" value="ERGIC_N"/>
    <property type="match status" value="1"/>
</dbReference>
<comment type="similarity">
    <text evidence="2">Belongs to the ERGIC family.</text>
</comment>
<name>F4Q582_CACFS</name>
<evidence type="ECO:0000256" key="2">
    <source>
        <dbReference type="ARBA" id="ARBA00005648"/>
    </source>
</evidence>
<dbReference type="Pfam" id="PF07970">
    <property type="entry name" value="COPIIcoated_ERV"/>
    <property type="match status" value="1"/>
</dbReference>
<dbReference type="InterPro" id="IPR039542">
    <property type="entry name" value="Erv_N"/>
</dbReference>
<comment type="subcellular location">
    <subcellularLocation>
        <location evidence="1">Membrane</location>
        <topology evidence="1">Multi-pass membrane protein</topology>
    </subcellularLocation>
</comment>
<evidence type="ECO:0000313" key="9">
    <source>
        <dbReference type="EMBL" id="EGG17141.1"/>
    </source>
</evidence>
<dbReference type="Proteomes" id="UP000007797">
    <property type="component" value="Unassembled WGS sequence"/>
</dbReference>
<dbReference type="EMBL" id="GL883021">
    <property type="protein sequence ID" value="EGG17141.1"/>
    <property type="molecule type" value="Genomic_DNA"/>
</dbReference>
<dbReference type="PANTHER" id="PTHR10984:SF25">
    <property type="entry name" value="ENDOPLASMIC RETICULUM-GOLGI INTERMEDIATE COMPARTMENT PROTEIN 3"/>
    <property type="match status" value="1"/>
</dbReference>
<dbReference type="InterPro" id="IPR012936">
    <property type="entry name" value="Erv_C"/>
</dbReference>
<gene>
    <name evidence="9" type="primary">ergic3</name>
    <name evidence="9" type="ORF">DFA_08123</name>
</gene>
<accession>F4Q582</accession>
<feature type="transmembrane region" description="Helical" evidence="6">
    <location>
        <begin position="293"/>
        <end position="318"/>
    </location>
</feature>
<sequence>MTTETHHELFVDTTRGEKLRINMDVVFHHLPCAFLSLDAMDVSGDHQFDVAHNIFKKRLSPTGMPIADASPQREDTINKRVPAGNENDKVDCGSCYGAEDPSRGISCCSTCEEVRTAYQKKGWSIQEYSGIAQCVREGFTKNIVEQNGEGCQVYGFINVNKVAGNFHFAPGKSFQQHHMHVHDLQAFKGSFNLSHSINRLSFGNDFPGIKNPLDGVTKTEMVGSGMFQYYIKVVPTLYEGLNGNRISTNQFSVTEHYRLLAKKDEEPSGLPGLFFMYDLSPIMMKVSEQGKSFASFLTSVCAIVGGVFTVAGILDSMIYKTTKNLKKKIDLGKNT</sequence>
<dbReference type="InterPro" id="IPR045888">
    <property type="entry name" value="Erv"/>
</dbReference>
<keyword evidence="3 6" id="KW-0812">Transmembrane</keyword>
<keyword evidence="10" id="KW-1185">Reference proteome</keyword>
<dbReference type="PANTHER" id="PTHR10984">
    <property type="entry name" value="ENDOPLASMIC RETICULUM-GOLGI INTERMEDIATE COMPARTMENT PROTEIN"/>
    <property type="match status" value="1"/>
</dbReference>
<dbReference type="GO" id="GO:0016020">
    <property type="term" value="C:membrane"/>
    <property type="evidence" value="ECO:0007669"/>
    <property type="project" value="UniProtKB-SubCell"/>
</dbReference>
<proteinExistence type="inferred from homology"/>
<evidence type="ECO:0000259" key="7">
    <source>
        <dbReference type="Pfam" id="PF07970"/>
    </source>
</evidence>
<dbReference type="RefSeq" id="XP_004355625.1">
    <property type="nucleotide sequence ID" value="XM_004355572.1"/>
</dbReference>
<organism evidence="9 10">
    <name type="scientific">Cavenderia fasciculata</name>
    <name type="common">Slime mold</name>
    <name type="synonym">Dictyostelium fasciculatum</name>
    <dbReference type="NCBI Taxonomy" id="261658"/>
    <lineage>
        <taxon>Eukaryota</taxon>
        <taxon>Amoebozoa</taxon>
        <taxon>Evosea</taxon>
        <taxon>Eumycetozoa</taxon>
        <taxon>Dictyostelia</taxon>
        <taxon>Acytosteliales</taxon>
        <taxon>Cavenderiaceae</taxon>
        <taxon>Cavenderia</taxon>
    </lineage>
</organism>
<keyword evidence="5 6" id="KW-0472">Membrane</keyword>
<evidence type="ECO:0000256" key="4">
    <source>
        <dbReference type="ARBA" id="ARBA00022989"/>
    </source>
</evidence>
<dbReference type="OMA" id="IIPAVWF"/>
<dbReference type="STRING" id="1054147.F4Q582"/>
<feature type="domain" description="Endoplasmic reticulum vesicle transporter N-terminal" evidence="8">
    <location>
        <begin position="2"/>
        <end position="47"/>
    </location>
</feature>
<dbReference type="OrthoDB" id="270930at2759"/>
<evidence type="ECO:0000259" key="8">
    <source>
        <dbReference type="Pfam" id="PF13850"/>
    </source>
</evidence>
<dbReference type="GO" id="GO:0005783">
    <property type="term" value="C:endoplasmic reticulum"/>
    <property type="evidence" value="ECO:0007669"/>
    <property type="project" value="TreeGrafter"/>
</dbReference>
<feature type="domain" description="Endoplasmic reticulum vesicle transporter C-terminal" evidence="7">
    <location>
        <begin position="95"/>
        <end position="315"/>
    </location>
</feature>
<evidence type="ECO:0000256" key="5">
    <source>
        <dbReference type="ARBA" id="ARBA00023136"/>
    </source>
</evidence>
<evidence type="ECO:0000256" key="1">
    <source>
        <dbReference type="ARBA" id="ARBA00004141"/>
    </source>
</evidence>
<dbReference type="AlphaFoldDB" id="F4Q582"/>
<keyword evidence="4 6" id="KW-1133">Transmembrane helix</keyword>
<evidence type="ECO:0000256" key="3">
    <source>
        <dbReference type="ARBA" id="ARBA00022692"/>
    </source>
</evidence>
<protein>
    <submittedName>
        <fullName evidence="9">Endoplasmic reticulum-golgi intermediate compartment protein 3</fullName>
    </submittedName>
</protein>